<dbReference type="AlphaFoldDB" id="A0A915PHI4"/>
<sequence>MKITTIKWINLRRQPNQIRSKQVRNNAMEKSATELIKNSAAYSYYRNFNHKFHLSSAFEARNTQPELNSNLSVKNRPIPLHISNHYSKLEKESKKYFHQHFKRESGNQKKRITTYHSNAGGNYISQIQPAYQPEMTSTINKNSPAQQYSASFSYDKIKPQSSYNAEPQNNPSSLSYDKIKPQSSYNAEPQNSFTAATDKEKQYGKISVEKFPMVSRCPPLNSSEDSLPHEDTDKSCGQSLEGWTKDPNCACLYFVAERNDEGCPSKFYVLCYRPTHQNVERGNQETSYNERLDSEAPKVSYTENAEGKQIETDYTRQLISDNNGSLKEKRKFGATEKDDRKDQMFLKEALQQDSEFKESYTNGNQTQQIARNPLLTMMNLSAPTVKSVLKTTNFSSAKTDSSTTARSSTLKFILTSGSPNSKKKTE</sequence>
<evidence type="ECO:0000313" key="3">
    <source>
        <dbReference type="WBParaSite" id="sdigi.contig175.g5672.t1"/>
    </source>
</evidence>
<evidence type="ECO:0000256" key="1">
    <source>
        <dbReference type="SAM" id="MobiDB-lite"/>
    </source>
</evidence>
<name>A0A915PHI4_9BILA</name>
<proteinExistence type="predicted"/>
<evidence type="ECO:0000313" key="2">
    <source>
        <dbReference type="Proteomes" id="UP000887581"/>
    </source>
</evidence>
<dbReference type="Proteomes" id="UP000887581">
    <property type="component" value="Unplaced"/>
</dbReference>
<organism evidence="2 3">
    <name type="scientific">Setaria digitata</name>
    <dbReference type="NCBI Taxonomy" id="48799"/>
    <lineage>
        <taxon>Eukaryota</taxon>
        <taxon>Metazoa</taxon>
        <taxon>Ecdysozoa</taxon>
        <taxon>Nematoda</taxon>
        <taxon>Chromadorea</taxon>
        <taxon>Rhabditida</taxon>
        <taxon>Spirurina</taxon>
        <taxon>Spiruromorpha</taxon>
        <taxon>Filarioidea</taxon>
        <taxon>Setariidae</taxon>
        <taxon>Setaria</taxon>
    </lineage>
</organism>
<reference evidence="3" key="1">
    <citation type="submission" date="2022-11" db="UniProtKB">
        <authorList>
            <consortium name="WormBaseParasite"/>
        </authorList>
    </citation>
    <scope>IDENTIFICATION</scope>
</reference>
<protein>
    <submittedName>
        <fullName evidence="3">Uncharacterized protein</fullName>
    </submittedName>
</protein>
<accession>A0A915PHI4</accession>
<dbReference type="WBParaSite" id="sdigi.contig175.g5672.t1">
    <property type="protein sequence ID" value="sdigi.contig175.g5672.t1"/>
    <property type="gene ID" value="sdigi.contig175.g5672"/>
</dbReference>
<feature type="region of interest" description="Disordered" evidence="1">
    <location>
        <begin position="159"/>
        <end position="191"/>
    </location>
</feature>
<keyword evidence="2" id="KW-1185">Reference proteome</keyword>